<dbReference type="Proteomes" id="UP000194360">
    <property type="component" value="Unassembled WGS sequence"/>
</dbReference>
<dbReference type="AlphaFoldDB" id="A0A1Y2N764"/>
<reference evidence="1 2" key="1">
    <citation type="submission" date="2016-09" db="EMBL/GenBank/DDBJ databases">
        <title>Pseudonocardia autotrophica DSM535, a candidate organism with high potential of specific P450 cytochromes.</title>
        <authorList>
            <person name="Grumaz C."/>
            <person name="Vainshtein Y."/>
            <person name="Kirstahler P."/>
            <person name="Sohn K."/>
        </authorList>
    </citation>
    <scope>NUCLEOTIDE SEQUENCE [LARGE SCALE GENOMIC DNA]</scope>
    <source>
        <strain evidence="1 2">DSM 535</strain>
    </source>
</reference>
<gene>
    <name evidence="1" type="ORF">BG845_01179</name>
</gene>
<protein>
    <submittedName>
        <fullName evidence="1">Uncharacterized protein</fullName>
    </submittedName>
</protein>
<sequence length="85" mass="9530">MCGTYLPDRELCFGGGGTVFRLMSECPFSIKRLLGCDDTLFGAVRAFDHGGYVFRVLYVFGFDRFRVGGVLGEQHADENNNEHDE</sequence>
<dbReference type="EMBL" id="MIGB01000004">
    <property type="protein sequence ID" value="OSY42937.1"/>
    <property type="molecule type" value="Genomic_DNA"/>
</dbReference>
<name>A0A1Y2N764_PSEAH</name>
<proteinExistence type="predicted"/>
<accession>A0A1Y2N764</accession>
<keyword evidence="2" id="KW-1185">Reference proteome</keyword>
<organism evidence="1 2">
    <name type="scientific">Pseudonocardia autotrophica</name>
    <name type="common">Amycolata autotrophica</name>
    <name type="synonym">Nocardia autotrophica</name>
    <dbReference type="NCBI Taxonomy" id="2074"/>
    <lineage>
        <taxon>Bacteria</taxon>
        <taxon>Bacillati</taxon>
        <taxon>Actinomycetota</taxon>
        <taxon>Actinomycetes</taxon>
        <taxon>Pseudonocardiales</taxon>
        <taxon>Pseudonocardiaceae</taxon>
        <taxon>Pseudonocardia</taxon>
    </lineage>
</organism>
<evidence type="ECO:0000313" key="2">
    <source>
        <dbReference type="Proteomes" id="UP000194360"/>
    </source>
</evidence>
<comment type="caution">
    <text evidence="1">The sequence shown here is derived from an EMBL/GenBank/DDBJ whole genome shotgun (WGS) entry which is preliminary data.</text>
</comment>
<evidence type="ECO:0000313" key="1">
    <source>
        <dbReference type="EMBL" id="OSY42937.1"/>
    </source>
</evidence>
<dbReference type="STRING" id="2074.BG845_01179"/>
<dbReference type="RefSeq" id="WP_125911389.1">
    <property type="nucleotide sequence ID" value="NZ_AP018920.1"/>
</dbReference>